<gene>
    <name evidence="1" type="ORF">BDV29DRAFT_159007</name>
</gene>
<dbReference type="OrthoDB" id="5402033at2759"/>
<evidence type="ECO:0000313" key="2">
    <source>
        <dbReference type="Proteomes" id="UP000326565"/>
    </source>
</evidence>
<reference evidence="1 2" key="1">
    <citation type="submission" date="2019-04" db="EMBL/GenBank/DDBJ databases">
        <title>Friends and foes A comparative genomics study of 23 Aspergillus species from section Flavi.</title>
        <authorList>
            <consortium name="DOE Joint Genome Institute"/>
            <person name="Kjaerbolling I."/>
            <person name="Vesth T."/>
            <person name="Frisvad J.C."/>
            <person name="Nybo J.L."/>
            <person name="Theobald S."/>
            <person name="Kildgaard S."/>
            <person name="Isbrandt T."/>
            <person name="Kuo A."/>
            <person name="Sato A."/>
            <person name="Lyhne E.K."/>
            <person name="Kogle M.E."/>
            <person name="Wiebenga A."/>
            <person name="Kun R.S."/>
            <person name="Lubbers R.J."/>
            <person name="Makela M.R."/>
            <person name="Barry K."/>
            <person name="Chovatia M."/>
            <person name="Clum A."/>
            <person name="Daum C."/>
            <person name="Haridas S."/>
            <person name="He G."/>
            <person name="LaButti K."/>
            <person name="Lipzen A."/>
            <person name="Mondo S."/>
            <person name="Riley R."/>
            <person name="Salamov A."/>
            <person name="Simmons B.A."/>
            <person name="Magnuson J.K."/>
            <person name="Henrissat B."/>
            <person name="Mortensen U.H."/>
            <person name="Larsen T.O."/>
            <person name="Devries R.P."/>
            <person name="Grigoriev I.V."/>
            <person name="Machida M."/>
            <person name="Baker S.E."/>
            <person name="Andersen M.R."/>
        </authorList>
    </citation>
    <scope>NUCLEOTIDE SEQUENCE [LARGE SCALE GENOMIC DNA]</scope>
    <source>
        <strain evidence="1 2">CBS 151.66</strain>
    </source>
</reference>
<evidence type="ECO:0000313" key="1">
    <source>
        <dbReference type="EMBL" id="KAB8071945.1"/>
    </source>
</evidence>
<keyword evidence="2" id="KW-1185">Reference proteome</keyword>
<protein>
    <submittedName>
        <fullName evidence="1">Uncharacterized protein</fullName>
    </submittedName>
</protein>
<dbReference type="AlphaFoldDB" id="A0A5N5WVX7"/>
<accession>A0A5N5WVX7</accession>
<proteinExistence type="predicted"/>
<dbReference type="Proteomes" id="UP000326565">
    <property type="component" value="Unassembled WGS sequence"/>
</dbReference>
<sequence>MTFDRVRYPTPFQPLPCQPSMPFKVLWRFLRTVLRNPRLAALVRAWSIGNWGFYPHPTFGKPEKLDLPQVDRDLIHKAIMNAGISTLEPTIIDDLHKRDRRPLMALLLACLPNLTTVHAHAPPPDSVLGAVLENVLNVQRSGNSQPSPLASLRELYIFGEVPIPSGSSRPDEAPGADGAFRLNYFWPVLYLKGLKTLSLCGTETTATQLKGNYGPSNLEQLYLVSSKESRGAFTDIQNLLAVTKYLTRFSFVLEDRDFGPVLSNREIWDALQGNRDSLEYFDIFWQVFMLKRGLLSQFQAVDPVATGSMQEKSTDN</sequence>
<organism evidence="1 2">
    <name type="scientific">Aspergillus leporis</name>
    <dbReference type="NCBI Taxonomy" id="41062"/>
    <lineage>
        <taxon>Eukaryota</taxon>
        <taxon>Fungi</taxon>
        <taxon>Dikarya</taxon>
        <taxon>Ascomycota</taxon>
        <taxon>Pezizomycotina</taxon>
        <taxon>Eurotiomycetes</taxon>
        <taxon>Eurotiomycetidae</taxon>
        <taxon>Eurotiales</taxon>
        <taxon>Aspergillaceae</taxon>
        <taxon>Aspergillus</taxon>
        <taxon>Aspergillus subgen. Circumdati</taxon>
    </lineage>
</organism>
<dbReference type="EMBL" id="ML732259">
    <property type="protein sequence ID" value="KAB8071945.1"/>
    <property type="molecule type" value="Genomic_DNA"/>
</dbReference>
<name>A0A5N5WVX7_9EURO</name>